<accession>J7S832</accession>
<dbReference type="GO" id="GO:0031145">
    <property type="term" value="P:anaphase-promoting complex-dependent catabolic process"/>
    <property type="evidence" value="ECO:0007669"/>
    <property type="project" value="TreeGrafter"/>
</dbReference>
<dbReference type="InterPro" id="IPR037679">
    <property type="entry name" value="Apc5"/>
</dbReference>
<evidence type="ECO:0000313" key="9">
    <source>
        <dbReference type="Proteomes" id="UP000006310"/>
    </source>
</evidence>
<dbReference type="KEGG" id="kng:KNAG_0G02630"/>
<sequence length="638" mass="72899">MLADEGAPAVREQFVVTTTLTPYDVAVLALIQLHLSQELKVPLRCILVLVSGTLTPQRFKGMFDKQILYEPGQEPLLPVLSSVVRCLMEHGPTDKDTAVLKLLKTLKQIQLFEHIVLLIRHLKGLNITRGSYLGQYIDNCSTVTSVSTFDDRNALMDNLKHFYQNFIDCADDILLGKLSQFQCSIPIWNNDQVHDNLGEDKEMIDIFKGLTQGLKKDLNSAGTIMVSQDHLQNILNAELQRLIEDEAPNPFETERLNKLIDNLSLQDLAVFPTVHMLNYLHFVQEHRYQDALDSLHSYYDYMLAKNSQADFHISLLSLGLFHLKFNDKEAPVSAFLEAFKIARDNRDVKTLNLIHLAILKYIEEHPRESVSLQDKVNKVIGNLKKHSGNNSVLIFEGAYQAETLIALGENSDVVHILECAFQFLTIALQQDQSKRWSRESFAFCCKMWDVIGYQSVTKVYRQFYDEDPLDLQIDNALKTRDLGEMKLLLPILELPTLKYEQQMKLQLVEIRYILETGSLSQAMEKVCEYIDECTSPVRDNRWIFEFEVAECEVLIKGGVGSRSLPLLAKMIERSRINGNPLQSSRCLVLLSEVLFQLGKFEETFSLLRKNLNSLLQFEEVKLKAAKLFAEVHEKLIGS</sequence>
<reference evidence="8 9" key="1">
    <citation type="journal article" date="2011" name="Proc. Natl. Acad. Sci. U.S.A.">
        <title>Evolutionary erosion of yeast sex chromosomes by mating-type switching accidents.</title>
        <authorList>
            <person name="Gordon J.L."/>
            <person name="Armisen D."/>
            <person name="Proux-Wera E."/>
            <person name="Oheigeartaigh S.S."/>
            <person name="Byrne K.P."/>
            <person name="Wolfe K.H."/>
        </authorList>
    </citation>
    <scope>NUCLEOTIDE SEQUENCE [LARGE SCALE GENOMIC DNA]</scope>
    <source>
        <strain evidence="9">ATCC MYA-139 / BCRC 22969 / CBS 8797 / CCRC 22969 / KCTC 17520 / NBRC 10181 / NCYC 3082</strain>
    </source>
</reference>
<dbReference type="STRING" id="1071383.J7S832"/>
<keyword evidence="4" id="KW-0498">Mitosis</keyword>
<dbReference type="Pfam" id="PF12862">
    <property type="entry name" value="ANAPC5"/>
    <property type="match status" value="1"/>
</dbReference>
<dbReference type="AlphaFoldDB" id="J7S832"/>
<comment type="similarity">
    <text evidence="1">Belongs to the APC5 family.</text>
</comment>
<organism evidence="8 9">
    <name type="scientific">Huiozyma naganishii (strain ATCC MYA-139 / BCRC 22969 / CBS 8797 / KCTC 17520 / NBRC 10181 / NCYC 3082 / Yp74L-3)</name>
    <name type="common">Yeast</name>
    <name type="synonym">Kazachstania naganishii</name>
    <dbReference type="NCBI Taxonomy" id="1071383"/>
    <lineage>
        <taxon>Eukaryota</taxon>
        <taxon>Fungi</taxon>
        <taxon>Dikarya</taxon>
        <taxon>Ascomycota</taxon>
        <taxon>Saccharomycotina</taxon>
        <taxon>Saccharomycetes</taxon>
        <taxon>Saccharomycetales</taxon>
        <taxon>Saccharomycetaceae</taxon>
        <taxon>Huiozyma</taxon>
    </lineage>
</organism>
<evidence type="ECO:0000256" key="3">
    <source>
        <dbReference type="ARBA" id="ARBA00022618"/>
    </source>
</evidence>
<keyword evidence="3" id="KW-0132">Cell division</keyword>
<protein>
    <recommendedName>
        <fullName evidence="2">Anaphase-promoting complex subunit 5</fullName>
    </recommendedName>
</protein>
<dbReference type="PANTHER" id="PTHR12830">
    <property type="entry name" value="ANAPHASE-PROMOTING COMPLEX SUBUNIT 5"/>
    <property type="match status" value="1"/>
</dbReference>
<gene>
    <name evidence="8" type="primary">KNAG0G02630</name>
    <name evidence="8" type="ordered locus">KNAG_0G02630</name>
</gene>
<evidence type="ECO:0000256" key="2">
    <source>
        <dbReference type="ARBA" id="ARBA00016066"/>
    </source>
</evidence>
<evidence type="ECO:0000259" key="7">
    <source>
        <dbReference type="Pfam" id="PF12862"/>
    </source>
</evidence>
<dbReference type="RefSeq" id="XP_022465565.1">
    <property type="nucleotide sequence ID" value="XM_022609139.1"/>
</dbReference>
<dbReference type="InterPro" id="IPR026000">
    <property type="entry name" value="Apc5_dom"/>
</dbReference>
<evidence type="ECO:0000313" key="8">
    <source>
        <dbReference type="EMBL" id="CCK71319.1"/>
    </source>
</evidence>
<evidence type="ECO:0000256" key="5">
    <source>
        <dbReference type="ARBA" id="ARBA00022786"/>
    </source>
</evidence>
<keyword evidence="6" id="KW-0131">Cell cycle</keyword>
<feature type="domain" description="Anaphase-promoting complex subunit 5" evidence="7">
    <location>
        <begin position="275"/>
        <end position="360"/>
    </location>
</feature>
<dbReference type="Proteomes" id="UP000006310">
    <property type="component" value="Chromosome 7"/>
</dbReference>
<proteinExistence type="inferred from homology"/>
<dbReference type="HOGENOM" id="CLU_416912_0_0_1"/>
<dbReference type="GeneID" id="34527043"/>
<dbReference type="eggNOG" id="KOG4322">
    <property type="taxonomic scope" value="Eukaryota"/>
</dbReference>
<dbReference type="PANTHER" id="PTHR12830:SF9">
    <property type="entry name" value="ANAPHASE-PROMOTING COMPLEX SUBUNIT 5"/>
    <property type="match status" value="1"/>
</dbReference>
<keyword evidence="9" id="KW-1185">Reference proteome</keyword>
<evidence type="ECO:0000256" key="6">
    <source>
        <dbReference type="ARBA" id="ARBA00023306"/>
    </source>
</evidence>
<dbReference type="OMA" id="RETIWIN"/>
<keyword evidence="5" id="KW-0833">Ubl conjugation pathway</keyword>
<dbReference type="GO" id="GO:0051301">
    <property type="term" value="P:cell division"/>
    <property type="evidence" value="ECO:0007669"/>
    <property type="project" value="UniProtKB-KW"/>
</dbReference>
<dbReference type="GO" id="GO:0070979">
    <property type="term" value="P:protein K11-linked ubiquitination"/>
    <property type="evidence" value="ECO:0007669"/>
    <property type="project" value="TreeGrafter"/>
</dbReference>
<name>J7S832_HUIN7</name>
<dbReference type="OrthoDB" id="2504561at2759"/>
<evidence type="ECO:0000256" key="4">
    <source>
        <dbReference type="ARBA" id="ARBA00022776"/>
    </source>
</evidence>
<dbReference type="GO" id="GO:0045842">
    <property type="term" value="P:positive regulation of mitotic metaphase/anaphase transition"/>
    <property type="evidence" value="ECO:0007669"/>
    <property type="project" value="TreeGrafter"/>
</dbReference>
<dbReference type="GO" id="GO:0005680">
    <property type="term" value="C:anaphase-promoting complex"/>
    <property type="evidence" value="ECO:0007669"/>
    <property type="project" value="InterPro"/>
</dbReference>
<evidence type="ECO:0000256" key="1">
    <source>
        <dbReference type="ARBA" id="ARBA00007450"/>
    </source>
</evidence>
<reference evidence="9" key="2">
    <citation type="submission" date="2012-08" db="EMBL/GenBank/DDBJ databases">
        <title>Genome sequence of Kazachstania naganishii.</title>
        <authorList>
            <person name="Gordon J.L."/>
            <person name="Armisen D."/>
            <person name="Proux-Wera E."/>
            <person name="OhEigeartaigh S.S."/>
            <person name="Byrne K.P."/>
            <person name="Wolfe K.H."/>
        </authorList>
    </citation>
    <scope>NUCLEOTIDE SEQUENCE [LARGE SCALE GENOMIC DNA]</scope>
    <source>
        <strain evidence="9">ATCC MYA-139 / BCRC 22969 / CBS 8797 / CCRC 22969 / KCTC 17520 / NBRC 10181 / NCYC 3082</strain>
    </source>
</reference>
<dbReference type="EMBL" id="HE978320">
    <property type="protein sequence ID" value="CCK71319.1"/>
    <property type="molecule type" value="Genomic_DNA"/>
</dbReference>